<feature type="compositionally biased region" description="Basic residues" evidence="1">
    <location>
        <begin position="820"/>
        <end position="831"/>
    </location>
</feature>
<feature type="compositionally biased region" description="Low complexity" evidence="1">
    <location>
        <begin position="331"/>
        <end position="343"/>
    </location>
</feature>
<gene>
    <name evidence="2" type="ORF">MIND_01356800</name>
</gene>
<feature type="region of interest" description="Disordered" evidence="1">
    <location>
        <begin position="959"/>
        <end position="1033"/>
    </location>
</feature>
<feature type="compositionally biased region" description="Pro residues" evidence="1">
    <location>
        <begin position="101"/>
        <end position="116"/>
    </location>
</feature>
<reference evidence="2" key="1">
    <citation type="submission" date="2020-05" db="EMBL/GenBank/DDBJ databases">
        <title>Mycena genomes resolve the evolution of fungal bioluminescence.</title>
        <authorList>
            <person name="Tsai I.J."/>
        </authorList>
    </citation>
    <scope>NUCLEOTIDE SEQUENCE</scope>
    <source>
        <strain evidence="2">171206Taipei</strain>
    </source>
</reference>
<protein>
    <submittedName>
        <fullName evidence="2">Uncharacterized protein</fullName>
    </submittedName>
</protein>
<feature type="compositionally biased region" description="Pro residues" evidence="1">
    <location>
        <begin position="505"/>
        <end position="515"/>
    </location>
</feature>
<feature type="region of interest" description="Disordered" evidence="1">
    <location>
        <begin position="735"/>
        <end position="903"/>
    </location>
</feature>
<feature type="compositionally biased region" description="Polar residues" evidence="1">
    <location>
        <begin position="637"/>
        <end position="656"/>
    </location>
</feature>
<feature type="compositionally biased region" description="Polar residues" evidence="1">
    <location>
        <begin position="250"/>
        <end position="259"/>
    </location>
</feature>
<feature type="compositionally biased region" description="Low complexity" evidence="1">
    <location>
        <begin position="155"/>
        <end position="189"/>
    </location>
</feature>
<feature type="compositionally biased region" description="Basic and acidic residues" evidence="1">
    <location>
        <begin position="612"/>
        <end position="624"/>
    </location>
</feature>
<dbReference type="Proteomes" id="UP000636479">
    <property type="component" value="Unassembled WGS sequence"/>
</dbReference>
<feature type="compositionally biased region" description="Pro residues" evidence="1">
    <location>
        <begin position="528"/>
        <end position="546"/>
    </location>
</feature>
<dbReference type="RefSeq" id="XP_037213554.1">
    <property type="nucleotide sequence ID" value="XM_037369998.1"/>
</dbReference>
<feature type="compositionally biased region" description="Polar residues" evidence="1">
    <location>
        <begin position="797"/>
        <end position="811"/>
    </location>
</feature>
<feature type="region of interest" description="Disordered" evidence="1">
    <location>
        <begin position="1052"/>
        <end position="1086"/>
    </location>
</feature>
<name>A0A8H6S1Y6_9AGAR</name>
<feature type="compositionally biased region" description="Polar residues" evidence="1">
    <location>
        <begin position="965"/>
        <end position="981"/>
    </location>
</feature>
<feature type="compositionally biased region" description="Polar residues" evidence="1">
    <location>
        <begin position="1"/>
        <end position="26"/>
    </location>
</feature>
<feature type="compositionally biased region" description="Basic and acidic residues" evidence="1">
    <location>
        <begin position="355"/>
        <end position="364"/>
    </location>
</feature>
<evidence type="ECO:0000256" key="1">
    <source>
        <dbReference type="SAM" id="MobiDB-lite"/>
    </source>
</evidence>
<feature type="compositionally biased region" description="Low complexity" evidence="1">
    <location>
        <begin position="446"/>
        <end position="456"/>
    </location>
</feature>
<keyword evidence="3" id="KW-1185">Reference proteome</keyword>
<comment type="caution">
    <text evidence="2">The sequence shown here is derived from an EMBL/GenBank/DDBJ whole genome shotgun (WGS) entry which is preliminary data.</text>
</comment>
<organism evidence="2 3">
    <name type="scientific">Mycena indigotica</name>
    <dbReference type="NCBI Taxonomy" id="2126181"/>
    <lineage>
        <taxon>Eukaryota</taxon>
        <taxon>Fungi</taxon>
        <taxon>Dikarya</taxon>
        <taxon>Basidiomycota</taxon>
        <taxon>Agaricomycotina</taxon>
        <taxon>Agaricomycetes</taxon>
        <taxon>Agaricomycetidae</taxon>
        <taxon>Agaricales</taxon>
        <taxon>Marasmiineae</taxon>
        <taxon>Mycenaceae</taxon>
        <taxon>Mycena</taxon>
    </lineage>
</organism>
<proteinExistence type="predicted"/>
<evidence type="ECO:0000313" key="3">
    <source>
        <dbReference type="Proteomes" id="UP000636479"/>
    </source>
</evidence>
<feature type="compositionally biased region" description="Polar residues" evidence="1">
    <location>
        <begin position="385"/>
        <end position="424"/>
    </location>
</feature>
<feature type="region of interest" description="Disordered" evidence="1">
    <location>
        <begin position="710"/>
        <end position="729"/>
    </location>
</feature>
<dbReference type="AlphaFoldDB" id="A0A8H6S1Y6"/>
<feature type="region of interest" description="Disordered" evidence="1">
    <location>
        <begin position="446"/>
        <end position="685"/>
    </location>
</feature>
<evidence type="ECO:0000313" key="2">
    <source>
        <dbReference type="EMBL" id="KAF7289825.1"/>
    </source>
</evidence>
<dbReference type="GeneID" id="59352514"/>
<feature type="compositionally biased region" description="Acidic residues" evidence="1">
    <location>
        <begin position="717"/>
        <end position="729"/>
    </location>
</feature>
<accession>A0A8H6S1Y6</accession>
<dbReference type="OrthoDB" id="3069236at2759"/>
<feature type="compositionally biased region" description="Polar residues" evidence="1">
    <location>
        <begin position="292"/>
        <end position="307"/>
    </location>
</feature>
<feature type="compositionally biased region" description="Polar residues" evidence="1">
    <location>
        <begin position="559"/>
        <end position="611"/>
    </location>
</feature>
<feature type="compositionally biased region" description="Acidic residues" evidence="1">
    <location>
        <begin position="772"/>
        <end position="782"/>
    </location>
</feature>
<dbReference type="EMBL" id="JACAZF010000016">
    <property type="protein sequence ID" value="KAF7289825.1"/>
    <property type="molecule type" value="Genomic_DNA"/>
</dbReference>
<feature type="region of interest" description="Disordered" evidence="1">
    <location>
        <begin position="1"/>
        <end position="41"/>
    </location>
</feature>
<feature type="compositionally biased region" description="Pro residues" evidence="1">
    <location>
        <begin position="457"/>
        <end position="476"/>
    </location>
</feature>
<feature type="compositionally biased region" description="Low complexity" evidence="1">
    <location>
        <begin position="215"/>
        <end position="238"/>
    </location>
</feature>
<feature type="region of interest" description="Disordered" evidence="1">
    <location>
        <begin position="76"/>
        <end position="424"/>
    </location>
</feature>
<sequence>MSVSAIVQSETSKLMTMAPSTSTSGPSGHLHNQRQPHSMPNTPAALVYPTTSSAGWTVVHHGTLGPPEAYQTGTSAVGMGIGGRRSQSQTRLPISSAGPWRPTPPSTRPLPVPPPLDTVSVGSTTFKRKPSAERDTGKGKRRASIGDTSTTSVTNNALLSPNPASASATIGGTVSPGPVSPSSTTSTRPLPLPPPTTPVASASSSNAIAGPSQPPKLKSPQKPTSSTSSSSRQPQQRARTPEATAFRAVNANQDRTGYSPQRHAAQITRSPTMQFEGVSGVWAPRPAAASHPRNQGSSAGDASSGNVRSSSRDRTRTRTTSASSDRRPSLTRKTSSGTSTATTKQPSLTNLRRKTSSDVVRKGSGDSVIGGSPPLQRKISGGILRTTTSGPSVSGNLTPRKSSLSSNAPGIRSNTSSPAHSRNPSLTMPLPLVIPVYIPNLSSASSTAYSAQSPPSSSKPPPQQQLPPIPPPPPLQHPIRRGTDTLPPTIATQNVIPMGPAPKSFIPPPPPPPLPISARKSSPITAALPPPPPPPPRSVSPQPPPLKMSAVLMARRDGSTNTAFTSSPSTYGTDTSTPSTGYGSSWHYSVSDAETTATSPGPLATPNTSSDGRWDTEHNKSPNKRERRRLQLHSPMDVNSPTLDISRGVSPQSPRAQTPPIHSHPIGDDSEGPDSAISERDPKQAWLAALEGQVGEEEMDGVLLSPPRFASRRNVLDPDDEDADIDDLDLYDDGFDDIADEGADRGRRGRSPSPIRYARRASVDHDMIFSDSSDEDLDDDMDVGLGSDIVSVDSPAPSFNNNSDAKSTFNDARSTFSRARSTRSRRRRRNTRPAPPPVPLASAAGMGMEMVPALPSRNNDRRAHQRSRSADSSLNGFGGEAMAPSEMWRLEQQKAKAPVQSGQLEGQGHEMRYMYEASQARLPASVPPPVMLMSTGGSIASLPNATYGGAYDSSVSGHGHGYAGSSESWPHHPNSTQSSFASPPPKAKKEGASGLGKLLPSRSRTTKKEKEKDRDKDKKFRKSAFASPSAAQLYQQEHQYRGSFSLLRAGGTANSSAEALMNRGGGFTGERTSESSAVSGRMYDRR</sequence>
<feature type="compositionally biased region" description="Basic and acidic residues" evidence="1">
    <location>
        <begin position="1006"/>
        <end position="1018"/>
    </location>
</feature>